<organism evidence="3 4">
    <name type="scientific">Tupaia chinensis</name>
    <name type="common">Chinese tree shrew</name>
    <name type="synonym">Tupaia belangeri chinensis</name>
    <dbReference type="NCBI Taxonomy" id="246437"/>
    <lineage>
        <taxon>Eukaryota</taxon>
        <taxon>Metazoa</taxon>
        <taxon>Chordata</taxon>
        <taxon>Craniata</taxon>
        <taxon>Vertebrata</taxon>
        <taxon>Euteleostomi</taxon>
        <taxon>Mammalia</taxon>
        <taxon>Eutheria</taxon>
        <taxon>Euarchontoglires</taxon>
        <taxon>Scandentia</taxon>
        <taxon>Tupaiidae</taxon>
        <taxon>Tupaia</taxon>
    </lineage>
</organism>
<dbReference type="AlphaFoldDB" id="L9KLI2"/>
<feature type="domain" description="DUF4685" evidence="2">
    <location>
        <begin position="138"/>
        <end position="194"/>
    </location>
</feature>
<dbReference type="PANTHER" id="PTHR36865:SF1">
    <property type="entry name" value="RIKEN CDNA 1700001O22 GENE"/>
    <property type="match status" value="1"/>
</dbReference>
<dbReference type="InParanoid" id="L9KLI2"/>
<dbReference type="InterPro" id="IPR032756">
    <property type="entry name" value="DUF4685"/>
</dbReference>
<accession>L9KLI2</accession>
<feature type="compositionally biased region" description="Basic and acidic residues" evidence="1">
    <location>
        <begin position="19"/>
        <end position="30"/>
    </location>
</feature>
<protein>
    <recommendedName>
        <fullName evidence="2">DUF4685 domain-containing protein</fullName>
    </recommendedName>
</protein>
<reference evidence="4" key="2">
    <citation type="journal article" date="2013" name="Nat. Commun.">
        <title>Genome of the Chinese tree shrew.</title>
        <authorList>
            <person name="Fan Y."/>
            <person name="Huang Z.Y."/>
            <person name="Cao C.C."/>
            <person name="Chen C.S."/>
            <person name="Chen Y.X."/>
            <person name="Fan D.D."/>
            <person name="He J."/>
            <person name="Hou H.L."/>
            <person name="Hu L."/>
            <person name="Hu X.T."/>
            <person name="Jiang X.T."/>
            <person name="Lai R."/>
            <person name="Lang Y.S."/>
            <person name="Liang B."/>
            <person name="Liao S.G."/>
            <person name="Mu D."/>
            <person name="Ma Y.Y."/>
            <person name="Niu Y.Y."/>
            <person name="Sun X.Q."/>
            <person name="Xia J.Q."/>
            <person name="Xiao J."/>
            <person name="Xiong Z.Q."/>
            <person name="Xu L."/>
            <person name="Yang L."/>
            <person name="Zhang Y."/>
            <person name="Zhao W."/>
            <person name="Zhao X.D."/>
            <person name="Zheng Y.T."/>
            <person name="Zhou J.M."/>
            <person name="Zhu Y.B."/>
            <person name="Zhang G.J."/>
            <person name="Wang J."/>
            <person name="Yao Y.G."/>
        </authorList>
    </citation>
    <scope>NUCLEOTIDE SEQUENCE [LARGE SCALE GENOMIC DNA]</scope>
</reference>
<evidence type="ECO:0000256" key="1">
    <source>
        <dbReference type="SAM" id="MobiDB-lite"/>
    </source>
</evidence>
<keyword evidence="4" id="KW-1185">Reference proteome</keyword>
<name>L9KLI2_TUPCH</name>
<dbReference type="PANTHER" id="PTHR36865">
    <property type="entry name" value="RIKEN CDNA 1700001O22 GENE"/>
    <property type="match status" value="1"/>
</dbReference>
<proteinExistence type="predicted"/>
<dbReference type="Pfam" id="PF15737">
    <property type="entry name" value="DUF4685"/>
    <property type="match status" value="1"/>
</dbReference>
<dbReference type="Proteomes" id="UP000011518">
    <property type="component" value="Unassembled WGS sequence"/>
</dbReference>
<dbReference type="EMBL" id="KB320843">
    <property type="protein sequence ID" value="ELW61977.1"/>
    <property type="molecule type" value="Genomic_DNA"/>
</dbReference>
<evidence type="ECO:0000313" key="4">
    <source>
        <dbReference type="Proteomes" id="UP000011518"/>
    </source>
</evidence>
<evidence type="ECO:0000259" key="2">
    <source>
        <dbReference type="Pfam" id="PF15737"/>
    </source>
</evidence>
<reference evidence="4" key="1">
    <citation type="submission" date="2012-07" db="EMBL/GenBank/DDBJ databases">
        <title>Genome of the Chinese tree shrew, a rising model animal genetically related to primates.</title>
        <authorList>
            <person name="Zhang G."/>
            <person name="Fan Y."/>
            <person name="Yao Y."/>
            <person name="Huang Z."/>
        </authorList>
    </citation>
    <scope>NUCLEOTIDE SEQUENCE [LARGE SCALE GENOMIC DNA]</scope>
</reference>
<sequence length="317" mass="34947">MFRRLRRPWAQEVAPKGLPGDRELRRREPRMAQPGPPTPPGSPSRSLPALPTVTGRAKQSRSVLKSLLLPPLCPTRTPRGSARRCPGLAECEVPPGGSGKEAPDFLGALLGELLPSRFREFLQQLQEKCLEPPEPQPRGPPKLKAVLIRSSSGEGSGPRRRCCPFRVRFADETLRDTALRYWERSCAVRQNILEDQTTSQPTVSERVCGSFGRWLESLPGAPNLRTKEAVADPSCWDSPHLPTRRLQDLLSEGALRTAACPSSLGPPPQGSRGDLRTFLDIHSLLESRSWGQKLESSLPDLVLQSVLKRGRPKGYGS</sequence>
<gene>
    <name evidence="3" type="ORF">TREES_T100004293</name>
</gene>
<feature type="region of interest" description="Disordered" evidence="1">
    <location>
        <begin position="1"/>
        <end position="62"/>
    </location>
</feature>
<evidence type="ECO:0000313" key="3">
    <source>
        <dbReference type="EMBL" id="ELW61977.1"/>
    </source>
</evidence>